<protein>
    <recommendedName>
        <fullName evidence="3">Uroporphyrinogen decarboxylase (URO-D) domain-containing protein</fullName>
    </recommendedName>
</protein>
<evidence type="ECO:0000313" key="2">
    <source>
        <dbReference type="Proteomes" id="UP000824002"/>
    </source>
</evidence>
<evidence type="ECO:0000313" key="1">
    <source>
        <dbReference type="EMBL" id="HIS75882.1"/>
    </source>
</evidence>
<dbReference type="EMBL" id="DVJP01000027">
    <property type="protein sequence ID" value="HIS75882.1"/>
    <property type="molecule type" value="Genomic_DNA"/>
</dbReference>
<proteinExistence type="predicted"/>
<dbReference type="AlphaFoldDB" id="A0A9D1FLV8"/>
<reference evidence="1" key="2">
    <citation type="journal article" date="2021" name="PeerJ">
        <title>Extensive microbial diversity within the chicken gut microbiome revealed by metagenomics and culture.</title>
        <authorList>
            <person name="Gilroy R."/>
            <person name="Ravi A."/>
            <person name="Getino M."/>
            <person name="Pursley I."/>
            <person name="Horton D.L."/>
            <person name="Alikhan N.F."/>
            <person name="Baker D."/>
            <person name="Gharbi K."/>
            <person name="Hall N."/>
            <person name="Watson M."/>
            <person name="Adriaenssens E.M."/>
            <person name="Foster-Nyarko E."/>
            <person name="Jarju S."/>
            <person name="Secka A."/>
            <person name="Antonio M."/>
            <person name="Oren A."/>
            <person name="Chaudhuri R.R."/>
            <person name="La Ragione R."/>
            <person name="Hildebrand F."/>
            <person name="Pallen M.J."/>
        </authorList>
    </citation>
    <scope>NUCLEOTIDE SEQUENCE</scope>
    <source>
        <strain evidence="1">CHK199-13235</strain>
    </source>
</reference>
<accession>A0A9D1FLV8</accession>
<dbReference type="Gene3D" id="3.20.20.210">
    <property type="match status" value="1"/>
</dbReference>
<gene>
    <name evidence="1" type="ORF">IAB51_03630</name>
</gene>
<dbReference type="Proteomes" id="UP000824002">
    <property type="component" value="Unassembled WGS sequence"/>
</dbReference>
<dbReference type="InterPro" id="IPR038071">
    <property type="entry name" value="UROD/MetE-like_sf"/>
</dbReference>
<comment type="caution">
    <text evidence="1">The sequence shown here is derived from an EMBL/GenBank/DDBJ whole genome shotgun (WGS) entry which is preliminary data.</text>
</comment>
<organism evidence="1 2">
    <name type="scientific">Candidatus Merdivicinus excrementipullorum</name>
    <dbReference type="NCBI Taxonomy" id="2840867"/>
    <lineage>
        <taxon>Bacteria</taxon>
        <taxon>Bacillati</taxon>
        <taxon>Bacillota</taxon>
        <taxon>Clostridia</taxon>
        <taxon>Eubacteriales</taxon>
        <taxon>Oscillospiraceae</taxon>
        <taxon>Oscillospiraceae incertae sedis</taxon>
        <taxon>Candidatus Merdivicinus</taxon>
    </lineage>
</organism>
<evidence type="ECO:0008006" key="3">
    <source>
        <dbReference type="Google" id="ProtNLM"/>
    </source>
</evidence>
<sequence length="413" mass="48083">MFCENDKKIIGELARQYREIANLEVNQERKQRLSDVNDLKTGLRPSVWLDELPWHEMDIDGKLKLHCQDEFARGMEWFFRTTLFRWEYFQADMVVENFYPISKSYSSNGNGMEIHEQIKETDAKNNIVSHAYEDSLSTEEDLKKLHPTVITPHPERDEANMAKARELLGEILPVRLMGTPVYYAPWDEISMLRGVEPVLYDMADRPEFLHEIMRRYTENQKNIMLQMEQYNLLENDPLSIHCTPAYNTSLPPVEADGKVRLKNVWFRAMAQMFSTVSPAMHEEFELDYMRPLMEMCGLVYYGCCEPLDNKISILKSIPNLRKIGVSPWANIEKSGGQIGSSYVYARKPNPAQVAVNVDAEAVEKEIEDTIKVCLRYGCPYEFVLKDISTVSYKPGNIIEWNRIVQKTIDKYYK</sequence>
<reference evidence="1" key="1">
    <citation type="submission" date="2020-10" db="EMBL/GenBank/DDBJ databases">
        <authorList>
            <person name="Gilroy R."/>
        </authorList>
    </citation>
    <scope>NUCLEOTIDE SEQUENCE</scope>
    <source>
        <strain evidence="1">CHK199-13235</strain>
    </source>
</reference>
<name>A0A9D1FLV8_9FIRM</name>